<comment type="caution">
    <text evidence="1">The sequence shown here is derived from an EMBL/GenBank/DDBJ whole genome shotgun (WGS) entry which is preliminary data.</text>
</comment>
<evidence type="ECO:0000313" key="1">
    <source>
        <dbReference type="EMBL" id="KFA94837.1"/>
    </source>
</evidence>
<name>A0A084T2A2_9BACT</name>
<protein>
    <submittedName>
        <fullName evidence="1">Uncharacterized protein</fullName>
    </submittedName>
</protein>
<dbReference type="Proteomes" id="UP000028547">
    <property type="component" value="Unassembled WGS sequence"/>
</dbReference>
<accession>A0A084T2A2</accession>
<organism evidence="1 2">
    <name type="scientific">Archangium violaceum Cb vi76</name>
    <dbReference type="NCBI Taxonomy" id="1406225"/>
    <lineage>
        <taxon>Bacteria</taxon>
        <taxon>Pseudomonadati</taxon>
        <taxon>Myxococcota</taxon>
        <taxon>Myxococcia</taxon>
        <taxon>Myxococcales</taxon>
        <taxon>Cystobacterineae</taxon>
        <taxon>Archangiaceae</taxon>
        <taxon>Archangium</taxon>
    </lineage>
</organism>
<gene>
    <name evidence="1" type="ORF">Q664_00260</name>
</gene>
<dbReference type="EMBL" id="JPMI01000003">
    <property type="protein sequence ID" value="KFA94837.1"/>
    <property type="molecule type" value="Genomic_DNA"/>
</dbReference>
<evidence type="ECO:0000313" key="2">
    <source>
        <dbReference type="Proteomes" id="UP000028547"/>
    </source>
</evidence>
<reference evidence="1 2" key="1">
    <citation type="submission" date="2014-07" db="EMBL/GenBank/DDBJ databases">
        <title>Draft Genome Sequence of Gephyronic Acid Producer, Cystobacter violaceus Strain Cb vi76.</title>
        <authorList>
            <person name="Stevens D.C."/>
            <person name="Young J."/>
            <person name="Carmichael R."/>
            <person name="Tan J."/>
            <person name="Taylor R.E."/>
        </authorList>
    </citation>
    <scope>NUCLEOTIDE SEQUENCE [LARGE SCALE GENOMIC DNA]</scope>
    <source>
        <strain evidence="1 2">Cb vi76</strain>
    </source>
</reference>
<dbReference type="AlphaFoldDB" id="A0A084T2A2"/>
<sequence>MLGLKEHPFSEAQVACDAFLSFALVQASLEGKAPPDVRERLGALLTDALGRARSPFRNTGSTRVAGHSLPRSVLYRGFLLLMLAGVERAGLASEEHRTLFDALAAQTAEAFAKQPLLPSFGESIWPCDNALAASGLLLHGRLRGSEASRAAGERWVAHLAKLSESPGGFPTQVDAKGRILKKTPRGTVLAWTAAFLAMSGAPAASTFAGVLLKDFCEHVPLFPSAAACREWPRGVERGADASSGPILGGYGQGATALAIAATRASEELDGWHTALRTTAVLGGIQKHVSQPGKFPLETALYLWATSLRPW</sequence>
<proteinExistence type="predicted"/>